<dbReference type="Proteomes" id="UP000619265">
    <property type="component" value="Unassembled WGS sequence"/>
</dbReference>
<dbReference type="SMART" id="SM00743">
    <property type="entry name" value="Agenet"/>
    <property type="match status" value="2"/>
</dbReference>
<evidence type="ECO:0000256" key="2">
    <source>
        <dbReference type="ARBA" id="ARBA00023242"/>
    </source>
</evidence>
<dbReference type="PROSITE" id="PS51138">
    <property type="entry name" value="ENT"/>
    <property type="match status" value="1"/>
</dbReference>
<dbReference type="PANTHER" id="PTHR31917">
    <property type="entry name" value="AGENET DOMAIN-CONTAINING PROTEIN-RELATED"/>
    <property type="match status" value="1"/>
</dbReference>
<dbReference type="SMART" id="SM01191">
    <property type="entry name" value="ENT"/>
    <property type="match status" value="1"/>
</dbReference>
<reference evidence="4" key="1">
    <citation type="submission" date="2015-10" db="EMBL/GenBank/DDBJ databases">
        <authorList>
            <person name="Martinez-Garcia P.J."/>
            <person name="Crepeau M.W."/>
            <person name="Puiu D."/>
            <person name="Gonzalez-Ibeas D."/>
            <person name="Whalen J."/>
            <person name="Stevens K."/>
            <person name="Paul R."/>
            <person name="Butterfield T."/>
            <person name="Britton M."/>
            <person name="Reagan R."/>
            <person name="Chakraborty S."/>
            <person name="Walawage S.L."/>
            <person name="Vasquez-Gross H.A."/>
            <person name="Cardeno C."/>
            <person name="Famula R."/>
            <person name="Pratt K."/>
            <person name="Kuruganti S."/>
            <person name="Aradhya M.K."/>
            <person name="Leslie C.A."/>
            <person name="Dandekar A.M."/>
            <person name="Salzberg S.L."/>
            <person name="Wegrzyn J.L."/>
            <person name="Langley C.H."/>
            <person name="Neale D.B."/>
        </authorList>
    </citation>
    <scope>NUCLEOTIDE SEQUENCE</scope>
    <source>
        <tissue evidence="4">Leaves</tissue>
    </source>
</reference>
<evidence type="ECO:0000259" key="3">
    <source>
        <dbReference type="PROSITE" id="PS51138"/>
    </source>
</evidence>
<dbReference type="InterPro" id="IPR008395">
    <property type="entry name" value="Agenet-like_dom"/>
</dbReference>
<dbReference type="Gramene" id="Jr08_01760_p1">
    <property type="protein sequence ID" value="cds.Jr08_01760_p1"/>
    <property type="gene ID" value="Jr08_01760"/>
</dbReference>
<dbReference type="InterPro" id="IPR014002">
    <property type="entry name" value="Agenet_dom_plant"/>
</dbReference>
<dbReference type="InterPro" id="IPR036142">
    <property type="entry name" value="ENT_dom-like_sf"/>
</dbReference>
<dbReference type="Gene3D" id="1.10.1240.40">
    <property type="entry name" value="ENT domain"/>
    <property type="match status" value="1"/>
</dbReference>
<accession>A0A833X6Q0</accession>
<name>A0A833X6Q0_JUGRE</name>
<dbReference type="AlphaFoldDB" id="A0A833X6Q0"/>
<feature type="non-terminal residue" evidence="4">
    <location>
        <position position="1"/>
    </location>
</feature>
<evidence type="ECO:0000313" key="4">
    <source>
        <dbReference type="EMBL" id="KAF5461441.1"/>
    </source>
</evidence>
<dbReference type="Pfam" id="PF05641">
    <property type="entry name" value="Agenet"/>
    <property type="match status" value="1"/>
</dbReference>
<sequence length="460" mass="51596">TNPSYFSPFQLIIAKHTNLSEREAHNDKEKKSGFYSDSLSYDHRGRFCNLEFSIRITIMRFMKGSKVEVLRKKEATPAEWACAKIISGNGHTYSVVFEGSCGMRSEALVERVPRKAIRPCPPSVGSVESCAVGDIVEVFDVGSWKIAMVVKPFGRDYYLARLLGSCEEFRVHKSNVRVRQSWQNNEWIVIRKGLDSCDLVKSNKPSSSYCHQITSGVPQFISRRKMQAGYNCLAAQDNTCFQEPYTVSSRILKRSLPYCSSNIEPYARKTRGIQKEGESLLLKKVDAVACPRVNLGETYMHASCNNGTTGWFELERGNQIGSIFCFHERSSEPNDCSSLASSVGSCSVVSNRTNELSGHNLSDPTQDADPIGSDADSFYKCGDEERKCPLSMKEDVPARIHRLELHAYRSTLEAIYASGPLSWEHEALLTNLRISLNISNDEHLMEIRNLKSAQTSIHLS</sequence>
<dbReference type="EMBL" id="LIHL02000008">
    <property type="protein sequence ID" value="KAF5461441.1"/>
    <property type="molecule type" value="Genomic_DNA"/>
</dbReference>
<gene>
    <name evidence="4" type="ORF">F2P56_017543</name>
</gene>
<proteinExistence type="predicted"/>
<feature type="domain" description="ENT" evidence="3">
    <location>
        <begin position="396"/>
        <end position="460"/>
    </location>
</feature>
<organism evidence="4 5">
    <name type="scientific">Juglans regia</name>
    <name type="common">English walnut</name>
    <dbReference type="NCBI Taxonomy" id="51240"/>
    <lineage>
        <taxon>Eukaryota</taxon>
        <taxon>Viridiplantae</taxon>
        <taxon>Streptophyta</taxon>
        <taxon>Embryophyta</taxon>
        <taxon>Tracheophyta</taxon>
        <taxon>Spermatophyta</taxon>
        <taxon>Magnoliopsida</taxon>
        <taxon>eudicotyledons</taxon>
        <taxon>Gunneridae</taxon>
        <taxon>Pentapetalae</taxon>
        <taxon>rosids</taxon>
        <taxon>fabids</taxon>
        <taxon>Fagales</taxon>
        <taxon>Juglandaceae</taxon>
        <taxon>Juglans</taxon>
    </lineage>
</organism>
<comment type="subcellular location">
    <subcellularLocation>
        <location evidence="1">Nucleus</location>
    </subcellularLocation>
</comment>
<dbReference type="GO" id="GO:0005634">
    <property type="term" value="C:nucleus"/>
    <property type="evidence" value="ECO:0007669"/>
    <property type="project" value="UniProtKB-SubCell"/>
</dbReference>
<protein>
    <recommendedName>
        <fullName evidence="3">ENT domain-containing protein</fullName>
    </recommendedName>
</protein>
<evidence type="ECO:0000256" key="1">
    <source>
        <dbReference type="ARBA" id="ARBA00004123"/>
    </source>
</evidence>
<reference evidence="4" key="2">
    <citation type="submission" date="2020-03" db="EMBL/GenBank/DDBJ databases">
        <title>Walnut 2.0.</title>
        <authorList>
            <person name="Marrano A."/>
            <person name="Britton M."/>
            <person name="Zimin A.V."/>
            <person name="Zaini P.A."/>
            <person name="Workman R."/>
            <person name="Puiu D."/>
            <person name="Bianco L."/>
            <person name="Allen B.J."/>
            <person name="Troggio M."/>
            <person name="Leslie C.A."/>
            <person name="Timp W."/>
            <person name="Dendekar A."/>
            <person name="Salzberg S.L."/>
            <person name="Neale D.B."/>
        </authorList>
    </citation>
    <scope>NUCLEOTIDE SEQUENCE</scope>
    <source>
        <tissue evidence="4">Leaves</tissue>
    </source>
</reference>
<dbReference type="PANTHER" id="PTHR31917:SF146">
    <property type="entry name" value="PLANT TUDOR-LIKE RNA-BINDING PROTEIN-RELATED"/>
    <property type="match status" value="1"/>
</dbReference>
<comment type="caution">
    <text evidence="4">The sequence shown here is derived from an EMBL/GenBank/DDBJ whole genome shotgun (WGS) entry which is preliminary data.</text>
</comment>
<dbReference type="Pfam" id="PF03735">
    <property type="entry name" value="ENT"/>
    <property type="match status" value="1"/>
</dbReference>
<dbReference type="InterPro" id="IPR005491">
    <property type="entry name" value="ENT_dom"/>
</dbReference>
<keyword evidence="2" id="KW-0539">Nucleus</keyword>
<evidence type="ECO:0000313" key="5">
    <source>
        <dbReference type="Proteomes" id="UP000619265"/>
    </source>
</evidence>
<dbReference type="SUPFAM" id="SSF158639">
    <property type="entry name" value="ENT-like"/>
    <property type="match status" value="1"/>
</dbReference>